<dbReference type="Proteomes" id="UP001597034">
    <property type="component" value="Unassembled WGS sequence"/>
</dbReference>
<proteinExistence type="predicted"/>
<dbReference type="RefSeq" id="WP_256401063.1">
    <property type="nucleotide sequence ID" value="NZ_JANHJR010000003.1"/>
</dbReference>
<gene>
    <name evidence="1" type="ORF">ACFSBL_14325</name>
</gene>
<accession>A0ABD6DKJ8</accession>
<protein>
    <recommendedName>
        <fullName evidence="3">Tetratricopeptide repeat-containing protein</fullName>
    </recommendedName>
</protein>
<dbReference type="AlphaFoldDB" id="A0ABD6DKJ8"/>
<evidence type="ECO:0008006" key="3">
    <source>
        <dbReference type="Google" id="ProtNLM"/>
    </source>
</evidence>
<organism evidence="1 2">
    <name type="scientific">Haloarchaeobius litoreus</name>
    <dbReference type="NCBI Taxonomy" id="755306"/>
    <lineage>
        <taxon>Archaea</taxon>
        <taxon>Methanobacteriati</taxon>
        <taxon>Methanobacteriota</taxon>
        <taxon>Stenosarchaea group</taxon>
        <taxon>Halobacteria</taxon>
        <taxon>Halobacteriales</taxon>
        <taxon>Halorubellaceae</taxon>
        <taxon>Haloarchaeobius</taxon>
    </lineage>
</organism>
<dbReference type="EMBL" id="JBHUDO010000003">
    <property type="protein sequence ID" value="MFD1646864.1"/>
    <property type="molecule type" value="Genomic_DNA"/>
</dbReference>
<evidence type="ECO:0000313" key="1">
    <source>
        <dbReference type="EMBL" id="MFD1646864.1"/>
    </source>
</evidence>
<name>A0ABD6DKJ8_9EURY</name>
<comment type="caution">
    <text evidence="1">The sequence shown here is derived from an EMBL/GenBank/DDBJ whole genome shotgun (WGS) entry which is preliminary data.</text>
</comment>
<reference evidence="1 2" key="1">
    <citation type="journal article" date="2019" name="Int. J. Syst. Evol. Microbiol.">
        <title>The Global Catalogue of Microorganisms (GCM) 10K type strain sequencing project: providing services to taxonomists for standard genome sequencing and annotation.</title>
        <authorList>
            <consortium name="The Broad Institute Genomics Platform"/>
            <consortium name="The Broad Institute Genome Sequencing Center for Infectious Disease"/>
            <person name="Wu L."/>
            <person name="Ma J."/>
        </authorList>
    </citation>
    <scope>NUCLEOTIDE SEQUENCE [LARGE SCALE GENOMIC DNA]</scope>
    <source>
        <strain evidence="1 2">CGMCC 1.10390</strain>
    </source>
</reference>
<dbReference type="Gene3D" id="1.25.40.10">
    <property type="entry name" value="Tetratricopeptide repeat domain"/>
    <property type="match status" value="1"/>
</dbReference>
<sequence length="398" mass="44395">MTEPATCPADGCSYRGHVDAVVDHVETSEDEVHDWELLAYDDAEEFRVAHHLERGERLESDGIGRADSGQYEDAIDQLEAALEQFQQARAIPQSDSQPLQERCRSVLETIERVEDEWESQEFDDRLNTVERHLDAGDDARLSGAFDSAAEEYERALAMLEQAEQRAPAGPAESNRRVVQLRNQVDGRLASLDPSSDHREVVATYDDALQHREAGDKAFRNSDIERALEEYRAARTCLDRVMEKLDEFTFDVASQRSSACDICRQEFDTGLEAVVLDDGTERTVCPACTMFAKGDLLRPPATVETEEGYLTENIESLETGDYGLTWSSKPDSKTGADAESGATRVDEQQMLIQLIGVYQQADGLPSPAELDEKTDFGFLAYSEQFGDIEDALREAGFDV</sequence>
<dbReference type="InterPro" id="IPR011990">
    <property type="entry name" value="TPR-like_helical_dom_sf"/>
</dbReference>
<keyword evidence="2" id="KW-1185">Reference proteome</keyword>
<evidence type="ECO:0000313" key="2">
    <source>
        <dbReference type="Proteomes" id="UP001597034"/>
    </source>
</evidence>